<sequence length="805" mass="86336">MFDTLVTTALCAQGPVAVELWTRVENAACAHRLHAMRTMLEAAMSADGSVDRDQWCIDNWSAVCAHIGAAQRLTTRSVSATLLVALALRERFPRLEALFTDGRLSYPIVRLITTRASAVIDPAVWEALDIALSARFTSTDYPTSVYRAQKAIDAEIWRLDPAAVHRTQTRAQGRRVDVTIDDETGIAQLYASLFATDGAAFTARLDALADTVCPQDPRTKDQLRSEAIGALSYGQDRLACLCERPDCEAYLRPPSTGVVIHLIAHPDTITGNGPSDLPPVVPPGGGPCGDAPADPEVEPEREDETDDVPEAEAEPHDATDTADKAPTEPESTVDPAPADVDAESRTNAPTDQDADGDAVDLNTDDAFAEPNWAMETEPTSADHRAEASTVQDDDDAIALNTDDASAEPNSAIETEPTTADLRAEASADPSTGQDDTDAMVDADTDSASTDPEPAEEPEPAATNTHPRSNAPTNAGGDDSGAGFTSTDDVTDTDDVANDTTVDDATVDYPADGDIDRDDTADNAAAATEPTTPHPTTVTELAPRTPIPFITPEQECADLDGTPPPLYDKPLTQLTWAELFTPRPHPEHFSSLPTATLLDGGHLSGTVLPGAIARRAATGATISVIVHPGQAPPEPRYRPSPTLADFIRCRDQTCRYPGCTKPASTADIDHTIPYPYGPTAASNLKCLCREHHLLKTFWNGWHDEQLPDGTVIWTTPDGRTHTTTPGSHTDFPQLCAPTAPITAHPPPPRPANGLKMPTRRATRRQDRRHRALAERQANQRALDTDHPTAPNAEYEAMQHDSDPPPF</sequence>
<dbReference type="RefSeq" id="WP_163733256.1">
    <property type="nucleotide sequence ID" value="NZ_AP022610.1"/>
</dbReference>
<reference evidence="3 4" key="1">
    <citation type="journal article" date="2019" name="Emerg. Microbes Infect.">
        <title>Comprehensive subspecies identification of 175 nontuberculous mycobacteria species based on 7547 genomic profiles.</title>
        <authorList>
            <person name="Matsumoto Y."/>
            <person name="Kinjo T."/>
            <person name="Motooka D."/>
            <person name="Nabeya D."/>
            <person name="Jung N."/>
            <person name="Uechi K."/>
            <person name="Horii T."/>
            <person name="Iida T."/>
            <person name="Fujita J."/>
            <person name="Nakamura S."/>
        </authorList>
    </citation>
    <scope>NUCLEOTIDE SEQUENCE [LARGE SCALE GENOMIC DNA]</scope>
    <source>
        <strain evidence="3 4">JCM 13574</strain>
    </source>
</reference>
<dbReference type="KEGG" id="mmag:MMAD_09600"/>
<feature type="compositionally biased region" description="Acidic residues" evidence="1">
    <location>
        <begin position="488"/>
        <end position="518"/>
    </location>
</feature>
<feature type="domain" description="HNH nuclease" evidence="2">
    <location>
        <begin position="641"/>
        <end position="692"/>
    </location>
</feature>
<dbReference type="InterPro" id="IPR003615">
    <property type="entry name" value="HNH_nuc"/>
</dbReference>
<feature type="compositionally biased region" description="Basic residues" evidence="1">
    <location>
        <begin position="756"/>
        <end position="769"/>
    </location>
</feature>
<dbReference type="CDD" id="cd00085">
    <property type="entry name" value="HNHc"/>
    <property type="match status" value="1"/>
</dbReference>
<dbReference type="Pfam" id="PF02720">
    <property type="entry name" value="DUF222"/>
    <property type="match status" value="1"/>
</dbReference>
<organism evidence="3 4">
    <name type="scientific">Mycolicibacterium madagascariense</name>
    <dbReference type="NCBI Taxonomy" id="212765"/>
    <lineage>
        <taxon>Bacteria</taxon>
        <taxon>Bacillati</taxon>
        <taxon>Actinomycetota</taxon>
        <taxon>Actinomycetes</taxon>
        <taxon>Mycobacteriales</taxon>
        <taxon>Mycobacteriaceae</taxon>
        <taxon>Mycolicibacterium</taxon>
    </lineage>
</organism>
<evidence type="ECO:0000256" key="1">
    <source>
        <dbReference type="SAM" id="MobiDB-lite"/>
    </source>
</evidence>
<feature type="region of interest" description="Disordered" evidence="1">
    <location>
        <begin position="270"/>
        <end position="518"/>
    </location>
</feature>
<proteinExistence type="predicted"/>
<gene>
    <name evidence="3" type="ORF">MMAD_09600</name>
</gene>
<feature type="region of interest" description="Disordered" evidence="1">
    <location>
        <begin position="734"/>
        <end position="805"/>
    </location>
</feature>
<feature type="compositionally biased region" description="Basic and acidic residues" evidence="1">
    <location>
        <begin position="313"/>
        <end position="327"/>
    </location>
</feature>
<evidence type="ECO:0000313" key="4">
    <source>
        <dbReference type="Proteomes" id="UP000466517"/>
    </source>
</evidence>
<dbReference type="InterPro" id="IPR003870">
    <property type="entry name" value="DUF222"/>
</dbReference>
<feature type="compositionally biased region" description="Polar residues" evidence="1">
    <location>
        <begin position="462"/>
        <end position="472"/>
    </location>
</feature>
<keyword evidence="4" id="KW-1185">Reference proteome</keyword>
<feature type="compositionally biased region" description="Acidic residues" evidence="1">
    <location>
        <begin position="293"/>
        <end position="312"/>
    </location>
</feature>
<feature type="compositionally biased region" description="Pro residues" evidence="1">
    <location>
        <begin position="276"/>
        <end position="285"/>
    </location>
</feature>
<protein>
    <recommendedName>
        <fullName evidence="2">HNH nuclease domain-containing protein</fullName>
    </recommendedName>
</protein>
<feature type="compositionally biased region" description="Acidic residues" evidence="1">
    <location>
        <begin position="434"/>
        <end position="444"/>
    </location>
</feature>
<dbReference type="SMART" id="SM00507">
    <property type="entry name" value="HNHc"/>
    <property type="match status" value="1"/>
</dbReference>
<feature type="compositionally biased region" description="Acidic residues" evidence="1">
    <location>
        <begin position="352"/>
        <end position="367"/>
    </location>
</feature>
<accession>A0A7I7XBI5</accession>
<feature type="compositionally biased region" description="Polar residues" evidence="1">
    <location>
        <begin position="407"/>
        <end position="417"/>
    </location>
</feature>
<feature type="compositionally biased region" description="Basic and acidic residues" evidence="1">
    <location>
        <begin position="795"/>
        <end position="805"/>
    </location>
</feature>
<dbReference type="EMBL" id="AP022610">
    <property type="protein sequence ID" value="BBZ26665.1"/>
    <property type="molecule type" value="Genomic_DNA"/>
</dbReference>
<name>A0A7I7XBI5_9MYCO</name>
<dbReference type="Proteomes" id="UP000466517">
    <property type="component" value="Chromosome"/>
</dbReference>
<evidence type="ECO:0000313" key="3">
    <source>
        <dbReference type="EMBL" id="BBZ26665.1"/>
    </source>
</evidence>
<evidence type="ECO:0000259" key="2">
    <source>
        <dbReference type="SMART" id="SM00507"/>
    </source>
</evidence>
<dbReference type="AlphaFoldDB" id="A0A7I7XBI5"/>